<accession>A0ABW0BEH4</accession>
<evidence type="ECO:0000313" key="3">
    <source>
        <dbReference type="Proteomes" id="UP001596087"/>
    </source>
</evidence>
<dbReference type="EMBL" id="JBHSKD010000004">
    <property type="protein sequence ID" value="MFC5175710.1"/>
    <property type="molecule type" value="Genomic_DNA"/>
</dbReference>
<protein>
    <submittedName>
        <fullName evidence="2">Phosphomannose isomerase type II C-terminal cupin domain</fullName>
    </submittedName>
</protein>
<evidence type="ECO:0000313" key="2">
    <source>
        <dbReference type="EMBL" id="MFC5175710.1"/>
    </source>
</evidence>
<keyword evidence="3" id="KW-1185">Reference proteome</keyword>
<organism evidence="2 3">
    <name type="scientific">Nocardioides taihuensis</name>
    <dbReference type="NCBI Taxonomy" id="1835606"/>
    <lineage>
        <taxon>Bacteria</taxon>
        <taxon>Bacillati</taxon>
        <taxon>Actinomycetota</taxon>
        <taxon>Actinomycetes</taxon>
        <taxon>Propionibacteriales</taxon>
        <taxon>Nocardioidaceae</taxon>
        <taxon>Nocardioides</taxon>
    </lineage>
</organism>
<proteinExistence type="predicted"/>
<reference evidence="3" key="1">
    <citation type="journal article" date="2019" name="Int. J. Syst. Evol. Microbiol.">
        <title>The Global Catalogue of Microorganisms (GCM) 10K type strain sequencing project: providing services to taxonomists for standard genome sequencing and annotation.</title>
        <authorList>
            <consortium name="The Broad Institute Genomics Platform"/>
            <consortium name="The Broad Institute Genome Sequencing Center for Infectious Disease"/>
            <person name="Wu L."/>
            <person name="Ma J."/>
        </authorList>
    </citation>
    <scope>NUCLEOTIDE SEQUENCE [LARGE SCALE GENOMIC DNA]</scope>
    <source>
        <strain evidence="3">DFY41</strain>
    </source>
</reference>
<comment type="caution">
    <text evidence="2">The sequence shown here is derived from an EMBL/GenBank/DDBJ whole genome shotgun (WGS) entry which is preliminary data.</text>
</comment>
<dbReference type="Pfam" id="PF01050">
    <property type="entry name" value="MannoseP_isomer"/>
    <property type="match status" value="1"/>
</dbReference>
<dbReference type="Proteomes" id="UP001596087">
    <property type="component" value="Unassembled WGS sequence"/>
</dbReference>
<dbReference type="PANTHER" id="PTHR46390:SF1">
    <property type="entry name" value="MANNOSE-1-PHOSPHATE GUANYLYLTRANSFERASE"/>
    <property type="match status" value="1"/>
</dbReference>
<keyword evidence="2" id="KW-0413">Isomerase</keyword>
<dbReference type="InterPro" id="IPR001538">
    <property type="entry name" value="Man6P_isomerase-2_C"/>
</dbReference>
<dbReference type="PANTHER" id="PTHR46390">
    <property type="entry name" value="MANNOSE-1-PHOSPHATE GUANYLYLTRANSFERASE"/>
    <property type="match status" value="1"/>
</dbReference>
<dbReference type="Gene3D" id="2.60.120.10">
    <property type="entry name" value="Jelly Rolls"/>
    <property type="match status" value="1"/>
</dbReference>
<dbReference type="InterPro" id="IPR011051">
    <property type="entry name" value="RmlC_Cupin_sf"/>
</dbReference>
<dbReference type="GO" id="GO:0016853">
    <property type="term" value="F:isomerase activity"/>
    <property type="evidence" value="ECO:0007669"/>
    <property type="project" value="UniProtKB-KW"/>
</dbReference>
<feature type="domain" description="Mannose-6-phosphate isomerase type II C-terminal" evidence="1">
    <location>
        <begin position="5"/>
        <end position="109"/>
    </location>
</feature>
<dbReference type="InterPro" id="IPR014710">
    <property type="entry name" value="RmlC-like_jellyroll"/>
</dbReference>
<dbReference type="CDD" id="cd02213">
    <property type="entry name" value="cupin_PMI_typeII_C"/>
    <property type="match status" value="1"/>
</dbReference>
<dbReference type="SUPFAM" id="SSF51182">
    <property type="entry name" value="RmlC-like cupins"/>
    <property type="match status" value="1"/>
</dbReference>
<gene>
    <name evidence="2" type="ORF">ACFPGP_03435</name>
</gene>
<evidence type="ECO:0000259" key="1">
    <source>
        <dbReference type="Pfam" id="PF01050"/>
    </source>
</evidence>
<sequence>MTDSAERPWGSWHVLDVGDGYKVKRIVVQPHCRLSYQTHEHRSEHWFVVTGKATCTIDGQVRIAGPGDFVDVAVGQAHRIANDEDEVLIVVEVQQGAYTGEDDICRLEDDYGRHDA</sequence>
<dbReference type="RefSeq" id="WP_378586911.1">
    <property type="nucleotide sequence ID" value="NZ_JBHSKD010000004.1"/>
</dbReference>
<dbReference type="InterPro" id="IPR051161">
    <property type="entry name" value="Mannose-6P_isomerase_type2"/>
</dbReference>
<name>A0ABW0BEH4_9ACTN</name>